<dbReference type="SUPFAM" id="SSF57850">
    <property type="entry name" value="RING/U-box"/>
    <property type="match status" value="1"/>
</dbReference>
<evidence type="ECO:0008006" key="8">
    <source>
        <dbReference type="Google" id="ProtNLM"/>
    </source>
</evidence>
<accession>A0A6I8S2H2</accession>
<dbReference type="Gene3D" id="3.30.40.10">
    <property type="entry name" value="Zinc/RING finger domain, C3HC4 (zinc finger)"/>
    <property type="match status" value="2"/>
</dbReference>
<evidence type="ECO:0000259" key="6">
    <source>
        <dbReference type="PROSITE" id="PS50145"/>
    </source>
</evidence>
<evidence type="ECO:0000256" key="2">
    <source>
        <dbReference type="ARBA" id="ARBA00022771"/>
    </source>
</evidence>
<feature type="zinc finger region" description="TRAF-type" evidence="4">
    <location>
        <begin position="123"/>
        <end position="166"/>
    </location>
</feature>
<reference evidence="7" key="2">
    <citation type="submission" date="2020-05" db="UniProtKB">
        <authorList>
            <consortium name="Ensembl"/>
        </authorList>
    </citation>
    <scope>IDENTIFICATION</scope>
</reference>
<dbReference type="InterPro" id="IPR003613">
    <property type="entry name" value="Ubox_domain"/>
</dbReference>
<dbReference type="PROSITE" id="PS00518">
    <property type="entry name" value="ZF_RING_1"/>
    <property type="match status" value="1"/>
</dbReference>
<dbReference type="FunCoup" id="A0A6I8S2H2">
    <property type="interactions" value="4"/>
</dbReference>
<dbReference type="InterPro" id="IPR027370">
    <property type="entry name" value="Znf-RING_euk"/>
</dbReference>
<dbReference type="PROSITE" id="PS50089">
    <property type="entry name" value="ZF_RING_2"/>
    <property type="match status" value="1"/>
</dbReference>
<dbReference type="GO" id="GO:0004842">
    <property type="term" value="F:ubiquitin-protein transferase activity"/>
    <property type="evidence" value="ECO:0007669"/>
    <property type="project" value="InterPro"/>
</dbReference>
<dbReference type="Pfam" id="PF13445">
    <property type="entry name" value="zf-RING_UBOX"/>
    <property type="match status" value="1"/>
</dbReference>
<evidence type="ECO:0000259" key="5">
    <source>
        <dbReference type="PROSITE" id="PS50089"/>
    </source>
</evidence>
<keyword evidence="2 4" id="KW-0863">Zinc-finger</keyword>
<keyword evidence="1 4" id="KW-0479">Metal-binding</keyword>
<evidence type="ECO:0000256" key="3">
    <source>
        <dbReference type="ARBA" id="ARBA00022833"/>
    </source>
</evidence>
<dbReference type="Pfam" id="PF02176">
    <property type="entry name" value="zf-TRAF"/>
    <property type="match status" value="1"/>
</dbReference>
<sequence length="233" mass="27080">MHDSHGIWNHNIFGSSQLNWHRGGGYDIELFTKTPDYDLLCSICHGVMRCPVMISCGHIFCRNCIMQWLKRQRTCPCCRTEVRGKLYVLMHKLKRKINRLDVKCPNEQNGCPAHFALVHSQEHAEYCAYGAVPCSNEGCPAEVLRKDMCDHIHNCRYWRQHCHMGCGTLLHPENRETHNCYQELKEDYAKQLYKLKQKANRMETICCQISRQLQMMNDSMETAQPAADTGETE</sequence>
<dbReference type="GO" id="GO:0008270">
    <property type="term" value="F:zinc ion binding"/>
    <property type="evidence" value="ECO:0007669"/>
    <property type="project" value="UniProtKB-KW"/>
</dbReference>
<proteinExistence type="predicted"/>
<protein>
    <recommendedName>
        <fullName evidence="8">Ring finger protein 151</fullName>
    </recommendedName>
</protein>
<organism evidence="7">
    <name type="scientific">Xenopus tropicalis</name>
    <name type="common">Western clawed frog</name>
    <name type="synonym">Silurana tropicalis</name>
    <dbReference type="NCBI Taxonomy" id="8364"/>
    <lineage>
        <taxon>Eukaryota</taxon>
        <taxon>Metazoa</taxon>
        <taxon>Chordata</taxon>
        <taxon>Craniata</taxon>
        <taxon>Vertebrata</taxon>
        <taxon>Euteleostomi</taxon>
        <taxon>Amphibia</taxon>
        <taxon>Batrachia</taxon>
        <taxon>Anura</taxon>
        <taxon>Pipoidea</taxon>
        <taxon>Pipidae</taxon>
        <taxon>Xenopodinae</taxon>
        <taxon>Xenopus</taxon>
        <taxon>Silurana</taxon>
    </lineage>
</organism>
<dbReference type="SUPFAM" id="SSF49599">
    <property type="entry name" value="TRAF domain-like"/>
    <property type="match status" value="1"/>
</dbReference>
<dbReference type="PROSITE" id="PS50145">
    <property type="entry name" value="ZF_TRAF"/>
    <property type="match status" value="1"/>
</dbReference>
<dbReference type="InterPro" id="IPR013083">
    <property type="entry name" value="Znf_RING/FYVE/PHD"/>
</dbReference>
<dbReference type="Ensembl" id="ENSXETT00000099902">
    <property type="protein sequence ID" value="ENSXETP00000087551"/>
    <property type="gene ID" value="ENSXETG00000036669"/>
</dbReference>
<dbReference type="InterPro" id="IPR017907">
    <property type="entry name" value="Znf_RING_CS"/>
</dbReference>
<evidence type="ECO:0000256" key="1">
    <source>
        <dbReference type="ARBA" id="ARBA00022723"/>
    </source>
</evidence>
<dbReference type="CDD" id="cd16547">
    <property type="entry name" value="RING-HC_RNF151"/>
    <property type="match status" value="1"/>
</dbReference>
<feature type="domain" description="RING-type" evidence="5">
    <location>
        <begin position="41"/>
        <end position="79"/>
    </location>
</feature>
<dbReference type="SMART" id="SM00504">
    <property type="entry name" value="Ubox"/>
    <property type="match status" value="1"/>
</dbReference>
<dbReference type="GO" id="GO:0016567">
    <property type="term" value="P:protein ubiquitination"/>
    <property type="evidence" value="ECO:0007669"/>
    <property type="project" value="InterPro"/>
</dbReference>
<dbReference type="GeneTree" id="ENSGT00530000063647"/>
<evidence type="ECO:0000256" key="4">
    <source>
        <dbReference type="PROSITE-ProRule" id="PRU00207"/>
    </source>
</evidence>
<feature type="domain" description="TRAF-type" evidence="6">
    <location>
        <begin position="123"/>
        <end position="166"/>
    </location>
</feature>
<dbReference type="SMART" id="SM00184">
    <property type="entry name" value="RING"/>
    <property type="match status" value="1"/>
</dbReference>
<dbReference type="InParanoid" id="A0A6I8S2H2"/>
<dbReference type="AlphaFoldDB" id="A0A6I8S2H2"/>
<keyword evidence="3 4" id="KW-0862">Zinc</keyword>
<dbReference type="PANTHER" id="PTHR10131:SF94">
    <property type="entry name" value="TNF RECEPTOR-ASSOCIATED FACTOR 4"/>
    <property type="match status" value="1"/>
</dbReference>
<evidence type="ECO:0000313" key="7">
    <source>
        <dbReference type="Ensembl" id="ENSXETP00000087551"/>
    </source>
</evidence>
<reference evidence="7" key="1">
    <citation type="journal article" date="2010" name="Science">
        <title>The genome of the Western clawed frog Xenopus tropicalis.</title>
        <authorList>
            <person name="Hellsten U."/>
            <person name="Harland R.M."/>
            <person name="Gilchrist M.J."/>
            <person name="Hendrix D."/>
            <person name="Jurka J."/>
            <person name="Kapitonov V."/>
            <person name="Ovcharenko I."/>
            <person name="Putnam N.H."/>
            <person name="Shu S."/>
            <person name="Taher L."/>
            <person name="Blitz I.L."/>
            <person name="Blumberg B."/>
            <person name="Dichmann D.S."/>
            <person name="Dubchak I."/>
            <person name="Amaya E."/>
            <person name="Detter J.C."/>
            <person name="Fletcher R."/>
            <person name="Gerhard D.S."/>
            <person name="Goodstein D."/>
            <person name="Graves T."/>
            <person name="Grigoriev I.V."/>
            <person name="Grimwood J."/>
            <person name="Kawashima T."/>
            <person name="Lindquist E."/>
            <person name="Lucas S.M."/>
            <person name="Mead P.E."/>
            <person name="Mitros T."/>
            <person name="Ogino H."/>
            <person name="Ohta Y."/>
            <person name="Poliakov A.V."/>
            <person name="Pollet N."/>
            <person name="Robert J."/>
            <person name="Salamov A."/>
            <person name="Sater A.K."/>
            <person name="Schmutz J."/>
            <person name="Terry A."/>
            <person name="Vize P.D."/>
            <person name="Warren W.C."/>
            <person name="Wells D."/>
            <person name="Wills A."/>
            <person name="Wilson R.K."/>
            <person name="Zimmerman L.B."/>
            <person name="Zorn A.M."/>
            <person name="Grainger R."/>
            <person name="Grammer T."/>
            <person name="Khokha M.K."/>
            <person name="Richardson P.M."/>
            <person name="Rokhsar D.S."/>
        </authorList>
    </citation>
    <scope>NUCLEOTIDE SEQUENCE [LARGE SCALE GENOMIC DNA]</scope>
    <source>
        <strain evidence="7">Nigerian</strain>
    </source>
</reference>
<name>A0A6I8S2H2_XENTR</name>
<dbReference type="InterPro" id="IPR001841">
    <property type="entry name" value="Znf_RING"/>
</dbReference>
<dbReference type="InterPro" id="IPR001293">
    <property type="entry name" value="Znf_TRAF"/>
</dbReference>
<dbReference type="PANTHER" id="PTHR10131">
    <property type="entry name" value="TNF RECEPTOR ASSOCIATED FACTOR"/>
    <property type="match status" value="1"/>
</dbReference>